<protein>
    <recommendedName>
        <fullName evidence="4">Toxin CptA</fullName>
    </recommendedName>
</protein>
<organism evidence="2 3">
    <name type="scientific">Pseudomonas folii</name>
    <dbReference type="NCBI Taxonomy" id="2762593"/>
    <lineage>
        <taxon>Bacteria</taxon>
        <taxon>Pseudomonadati</taxon>
        <taxon>Pseudomonadota</taxon>
        <taxon>Gammaproteobacteria</taxon>
        <taxon>Pseudomonadales</taxon>
        <taxon>Pseudomonadaceae</taxon>
        <taxon>Pseudomonas</taxon>
    </lineage>
</organism>
<evidence type="ECO:0008006" key="4">
    <source>
        <dbReference type="Google" id="ProtNLM"/>
    </source>
</evidence>
<sequence length="155" mass="17751">MSSQSDRFECHWHASRALLVAYGVAQLLALISLYMLAVPGWALVLGLILCVAQGICVLPGSILLSRSTAFTGLRRNAEGWQLWSQRHGWQPVQLCRDSMALPLMVVLRFRLAGESRSRWRMTRGLCIPRDAMEPDVHRRLRLRLKFSRRRWAAPE</sequence>
<feature type="transmembrane region" description="Helical" evidence="1">
    <location>
        <begin position="43"/>
        <end position="65"/>
    </location>
</feature>
<evidence type="ECO:0000313" key="2">
    <source>
        <dbReference type="EMBL" id="MBC3950943.1"/>
    </source>
</evidence>
<reference evidence="2 3" key="1">
    <citation type="submission" date="2020-08" db="EMBL/GenBank/DDBJ databases">
        <title>Putative novel bacterial strains isolated from necrotic wheat leaf tissues caused by Xanthomonas translucens.</title>
        <authorList>
            <person name="Tambong J.T."/>
        </authorList>
    </citation>
    <scope>NUCLEOTIDE SEQUENCE [LARGE SCALE GENOMIC DNA]</scope>
    <source>
        <strain evidence="2 3">DOAB 1069</strain>
    </source>
</reference>
<gene>
    <name evidence="2" type="ORF">H8S59_14350</name>
</gene>
<feature type="transmembrane region" description="Helical" evidence="1">
    <location>
        <begin position="17"/>
        <end position="37"/>
    </location>
</feature>
<keyword evidence="1" id="KW-0812">Transmembrane</keyword>
<evidence type="ECO:0000313" key="3">
    <source>
        <dbReference type="Proteomes" id="UP000651852"/>
    </source>
</evidence>
<name>A0ABR7B1B3_9PSED</name>
<proteinExistence type="predicted"/>
<accession>A0ABR7B1B3</accession>
<dbReference type="RefSeq" id="WP_187521840.1">
    <property type="nucleotide sequence ID" value="NZ_JACONW010000062.1"/>
</dbReference>
<dbReference type="InterPro" id="IPR009883">
    <property type="entry name" value="YgfX"/>
</dbReference>
<dbReference type="Pfam" id="PF07254">
    <property type="entry name" value="Cpta_toxin"/>
    <property type="match status" value="1"/>
</dbReference>
<keyword evidence="1" id="KW-0472">Membrane</keyword>
<dbReference type="Proteomes" id="UP000651852">
    <property type="component" value="Unassembled WGS sequence"/>
</dbReference>
<keyword evidence="3" id="KW-1185">Reference proteome</keyword>
<keyword evidence="1" id="KW-1133">Transmembrane helix</keyword>
<evidence type="ECO:0000256" key="1">
    <source>
        <dbReference type="SAM" id="Phobius"/>
    </source>
</evidence>
<comment type="caution">
    <text evidence="2">The sequence shown here is derived from an EMBL/GenBank/DDBJ whole genome shotgun (WGS) entry which is preliminary data.</text>
</comment>
<dbReference type="EMBL" id="JACONW010000062">
    <property type="protein sequence ID" value="MBC3950943.1"/>
    <property type="molecule type" value="Genomic_DNA"/>
</dbReference>